<dbReference type="GO" id="GO:0008360">
    <property type="term" value="P:regulation of cell shape"/>
    <property type="evidence" value="ECO:0007669"/>
    <property type="project" value="UniProtKB-KW"/>
</dbReference>
<dbReference type="PANTHER" id="PTHR43024">
    <property type="entry name" value="UDP-N-ACETYLMURAMOYL-TRIPEPTIDE--D-ALANYL-D-ALANINE LIGASE"/>
    <property type="match status" value="1"/>
</dbReference>
<dbReference type="InterPro" id="IPR036615">
    <property type="entry name" value="Mur_ligase_C_dom_sf"/>
</dbReference>
<keyword evidence="9 10" id="KW-0961">Cell wall biogenesis/degradation</keyword>
<evidence type="ECO:0000256" key="1">
    <source>
        <dbReference type="ARBA" id="ARBA00022490"/>
    </source>
</evidence>
<keyword evidence="4 10" id="KW-0547">Nucleotide-binding</keyword>
<dbReference type="GO" id="GO:0005737">
    <property type="term" value="C:cytoplasm"/>
    <property type="evidence" value="ECO:0007669"/>
    <property type="project" value="UniProtKB-SubCell"/>
</dbReference>
<dbReference type="InterPro" id="IPR013221">
    <property type="entry name" value="Mur_ligase_cen"/>
</dbReference>
<comment type="similarity">
    <text evidence="10">Belongs to the MurCDEF family. MurF subfamily.</text>
</comment>
<feature type="domain" description="Mur ligase C-terminal" evidence="12">
    <location>
        <begin position="317"/>
        <end position="440"/>
    </location>
</feature>
<evidence type="ECO:0000256" key="3">
    <source>
        <dbReference type="ARBA" id="ARBA00022618"/>
    </source>
</evidence>
<sequence>MINSLTLEQLQRRFGGELVNGSVEFAQVSTNTRKLDPQSLFVALVGENFDAHDFVGELDGQVLGLVVDRAVRGCSLPQWRVEDTTVALGQIGLVCREQFNGLVVAITGSCGKTTIKEMLSAIFSQTHKPCVTKGNLNNQFGLPMTLFGISAQHNVLILEMGANGPDDISYLCNIGKPHVSAVNNVMPAHVEGFGSVDAIAKAKGQIYAGLDVAGTAVVNADDNYADYWLKNMPEGVKTLAVGLSNECGIHADNIVLNENGCASFELVVEGVAHPVNLQLLGEHNVHNALVAAGCAFAAGVSAAEITKGLNQVTGVAGRLQQLPGIAGATVIDDSYNANPGSVGAAIELLSQRSGKKILVLGDMAELGPDAEEMHRSVGALARERGLDALFTFGPLGAAASIAFSAGRQESLRNYRARESLVAAITQQLDKETTVLVKGSRSARMELVAQALLGNSRGEK</sequence>
<feature type="binding site" evidence="10">
    <location>
        <begin position="108"/>
        <end position="114"/>
    </location>
    <ligand>
        <name>ATP</name>
        <dbReference type="ChEBI" id="CHEBI:30616"/>
    </ligand>
</feature>
<evidence type="ECO:0000313" key="14">
    <source>
        <dbReference type="EMBL" id="MCO1333688.1"/>
    </source>
</evidence>
<comment type="function">
    <text evidence="10 11">Involved in cell wall formation. Catalyzes the final step in the synthesis of UDP-N-acetylmuramoyl-pentapeptide, the precursor of murein.</text>
</comment>
<keyword evidence="2 10" id="KW-0436">Ligase</keyword>
<evidence type="ECO:0000256" key="2">
    <source>
        <dbReference type="ARBA" id="ARBA00022598"/>
    </source>
</evidence>
<dbReference type="Gene3D" id="3.40.1390.10">
    <property type="entry name" value="MurE/MurF, N-terminal domain"/>
    <property type="match status" value="1"/>
</dbReference>
<dbReference type="HAMAP" id="MF_02019">
    <property type="entry name" value="MurF"/>
    <property type="match status" value="1"/>
</dbReference>
<dbReference type="SUPFAM" id="SSF63418">
    <property type="entry name" value="MurE/MurF N-terminal domain"/>
    <property type="match status" value="1"/>
</dbReference>
<dbReference type="GO" id="GO:0051301">
    <property type="term" value="P:cell division"/>
    <property type="evidence" value="ECO:0007669"/>
    <property type="project" value="UniProtKB-KW"/>
</dbReference>
<dbReference type="InterPro" id="IPR051046">
    <property type="entry name" value="MurCDEF_CellWall_CoF430Synth"/>
</dbReference>
<keyword evidence="3 10" id="KW-0132">Cell division</keyword>
<dbReference type="Gene3D" id="3.90.190.20">
    <property type="entry name" value="Mur ligase, C-terminal domain"/>
    <property type="match status" value="1"/>
</dbReference>
<dbReference type="InterPro" id="IPR005863">
    <property type="entry name" value="UDP-N-AcMur_synth"/>
</dbReference>
<evidence type="ECO:0000256" key="5">
    <source>
        <dbReference type="ARBA" id="ARBA00022840"/>
    </source>
</evidence>
<accession>A0A9X2J432</accession>
<proteinExistence type="inferred from homology"/>
<dbReference type="Pfam" id="PF08245">
    <property type="entry name" value="Mur_ligase_M"/>
    <property type="match status" value="1"/>
</dbReference>
<dbReference type="GO" id="GO:0071555">
    <property type="term" value="P:cell wall organization"/>
    <property type="evidence" value="ECO:0007669"/>
    <property type="project" value="UniProtKB-KW"/>
</dbReference>
<dbReference type="GO" id="GO:0047480">
    <property type="term" value="F:UDP-N-acetylmuramoyl-tripeptide-D-alanyl-D-alanine ligase activity"/>
    <property type="evidence" value="ECO:0007669"/>
    <property type="project" value="UniProtKB-UniRule"/>
</dbReference>
<dbReference type="EC" id="6.3.2.10" evidence="10 11"/>
<keyword evidence="6 10" id="KW-0133">Cell shape</keyword>
<dbReference type="Proteomes" id="UP001139028">
    <property type="component" value="Unassembled WGS sequence"/>
</dbReference>
<protein>
    <recommendedName>
        <fullName evidence="10 11">UDP-N-acetylmuramoyl-tripeptide--D-alanyl-D-alanine ligase</fullName>
        <ecNumber evidence="10 11">6.3.2.10</ecNumber>
    </recommendedName>
    <alternativeName>
        <fullName evidence="10">D-alanyl-D-alanine-adding enzyme</fullName>
    </alternativeName>
</protein>
<dbReference type="SUPFAM" id="SSF53244">
    <property type="entry name" value="MurD-like peptide ligases, peptide-binding domain"/>
    <property type="match status" value="1"/>
</dbReference>
<keyword evidence="5 10" id="KW-0067">ATP-binding</keyword>
<comment type="pathway">
    <text evidence="10 11">Cell wall biogenesis; peptidoglycan biosynthesis.</text>
</comment>
<dbReference type="InterPro" id="IPR036565">
    <property type="entry name" value="Mur-like_cat_sf"/>
</dbReference>
<dbReference type="PANTHER" id="PTHR43024:SF1">
    <property type="entry name" value="UDP-N-ACETYLMURAMOYL-TRIPEPTIDE--D-ALANYL-D-ALANINE LIGASE"/>
    <property type="match status" value="1"/>
</dbReference>
<evidence type="ECO:0000256" key="7">
    <source>
        <dbReference type="ARBA" id="ARBA00022984"/>
    </source>
</evidence>
<evidence type="ECO:0000313" key="15">
    <source>
        <dbReference type="Proteomes" id="UP001139028"/>
    </source>
</evidence>
<evidence type="ECO:0000256" key="10">
    <source>
        <dbReference type="HAMAP-Rule" id="MF_02019"/>
    </source>
</evidence>
<keyword evidence="1 10" id="KW-0963">Cytoplasm</keyword>
<feature type="domain" description="Mur ligase central" evidence="13">
    <location>
        <begin position="106"/>
        <end position="295"/>
    </location>
</feature>
<evidence type="ECO:0000256" key="8">
    <source>
        <dbReference type="ARBA" id="ARBA00023306"/>
    </source>
</evidence>
<comment type="caution">
    <text evidence="14">The sequence shown here is derived from an EMBL/GenBank/DDBJ whole genome shotgun (WGS) entry which is preliminary data.</text>
</comment>
<keyword evidence="15" id="KW-1185">Reference proteome</keyword>
<dbReference type="Gene3D" id="3.40.1190.10">
    <property type="entry name" value="Mur-like, catalytic domain"/>
    <property type="match status" value="1"/>
</dbReference>
<dbReference type="RefSeq" id="WP_252465132.1">
    <property type="nucleotide sequence ID" value="NZ_JALBWM010000013.1"/>
</dbReference>
<keyword evidence="8 10" id="KW-0131">Cell cycle</keyword>
<dbReference type="EMBL" id="JALBWM010000013">
    <property type="protein sequence ID" value="MCO1333688.1"/>
    <property type="molecule type" value="Genomic_DNA"/>
</dbReference>
<keyword evidence="7 10" id="KW-0573">Peptidoglycan synthesis</keyword>
<evidence type="ECO:0000256" key="9">
    <source>
        <dbReference type="ARBA" id="ARBA00023316"/>
    </source>
</evidence>
<dbReference type="Pfam" id="PF02875">
    <property type="entry name" value="Mur_ligase_C"/>
    <property type="match status" value="1"/>
</dbReference>
<evidence type="ECO:0000256" key="4">
    <source>
        <dbReference type="ARBA" id="ARBA00022741"/>
    </source>
</evidence>
<name>A0A9X2J432_9GAMM</name>
<comment type="subcellular location">
    <subcellularLocation>
        <location evidence="10 11">Cytoplasm</location>
    </subcellularLocation>
</comment>
<gene>
    <name evidence="10" type="primary">murF</name>
    <name evidence="14" type="ORF">MO867_04960</name>
</gene>
<dbReference type="AlphaFoldDB" id="A0A9X2J432"/>
<dbReference type="InterPro" id="IPR035911">
    <property type="entry name" value="MurE/MurF_N"/>
</dbReference>
<organism evidence="14 15">
    <name type="scientific">Microbulbifer okhotskensis</name>
    <dbReference type="NCBI Taxonomy" id="2926617"/>
    <lineage>
        <taxon>Bacteria</taxon>
        <taxon>Pseudomonadati</taxon>
        <taxon>Pseudomonadota</taxon>
        <taxon>Gammaproteobacteria</taxon>
        <taxon>Cellvibrionales</taxon>
        <taxon>Microbulbiferaceae</taxon>
        <taxon>Microbulbifer</taxon>
    </lineage>
</organism>
<evidence type="ECO:0000259" key="12">
    <source>
        <dbReference type="Pfam" id="PF02875"/>
    </source>
</evidence>
<evidence type="ECO:0000259" key="13">
    <source>
        <dbReference type="Pfam" id="PF08245"/>
    </source>
</evidence>
<evidence type="ECO:0000256" key="11">
    <source>
        <dbReference type="RuleBase" id="RU004136"/>
    </source>
</evidence>
<comment type="catalytic activity">
    <reaction evidence="10 11">
        <text>D-alanyl-D-alanine + UDP-N-acetyl-alpha-D-muramoyl-L-alanyl-gamma-D-glutamyl-meso-2,6-diaminopimelate + ATP = UDP-N-acetyl-alpha-D-muramoyl-L-alanyl-gamma-D-glutamyl-meso-2,6-diaminopimeloyl-D-alanyl-D-alanine + ADP + phosphate + H(+)</text>
        <dbReference type="Rhea" id="RHEA:28374"/>
        <dbReference type="ChEBI" id="CHEBI:15378"/>
        <dbReference type="ChEBI" id="CHEBI:30616"/>
        <dbReference type="ChEBI" id="CHEBI:43474"/>
        <dbReference type="ChEBI" id="CHEBI:57822"/>
        <dbReference type="ChEBI" id="CHEBI:61386"/>
        <dbReference type="ChEBI" id="CHEBI:83905"/>
        <dbReference type="ChEBI" id="CHEBI:456216"/>
        <dbReference type="EC" id="6.3.2.10"/>
    </reaction>
</comment>
<dbReference type="InterPro" id="IPR004101">
    <property type="entry name" value="Mur_ligase_C"/>
</dbReference>
<dbReference type="SUPFAM" id="SSF53623">
    <property type="entry name" value="MurD-like peptide ligases, catalytic domain"/>
    <property type="match status" value="1"/>
</dbReference>
<reference evidence="14" key="1">
    <citation type="journal article" date="2022" name="Arch. Microbiol.">
        <title>Microbulbifer okhotskensis sp. nov., isolated from a deep bottom sediment of the Okhotsk Sea.</title>
        <authorList>
            <person name="Romanenko L."/>
            <person name="Kurilenko V."/>
            <person name="Otstavnykh N."/>
            <person name="Velansky P."/>
            <person name="Isaeva M."/>
            <person name="Mikhailov V."/>
        </authorList>
    </citation>
    <scope>NUCLEOTIDE SEQUENCE</scope>
    <source>
        <strain evidence="14">OS29</strain>
    </source>
</reference>
<dbReference type="NCBIfam" id="TIGR01143">
    <property type="entry name" value="murF"/>
    <property type="match status" value="1"/>
</dbReference>
<dbReference type="GO" id="GO:0009252">
    <property type="term" value="P:peptidoglycan biosynthetic process"/>
    <property type="evidence" value="ECO:0007669"/>
    <property type="project" value="UniProtKB-UniRule"/>
</dbReference>
<evidence type="ECO:0000256" key="6">
    <source>
        <dbReference type="ARBA" id="ARBA00022960"/>
    </source>
</evidence>
<dbReference type="GO" id="GO:0005524">
    <property type="term" value="F:ATP binding"/>
    <property type="evidence" value="ECO:0007669"/>
    <property type="project" value="UniProtKB-UniRule"/>
</dbReference>